<protein>
    <submittedName>
        <fullName evidence="10">Class vii unconventional myosin</fullName>
    </submittedName>
</protein>
<dbReference type="Pfam" id="PF00063">
    <property type="entry name" value="Myosin_head"/>
    <property type="match status" value="1"/>
</dbReference>
<gene>
    <name evidence="10" type="ORF">Ctob_005619</name>
</gene>
<dbReference type="SUPFAM" id="SSF50729">
    <property type="entry name" value="PH domain-like"/>
    <property type="match status" value="1"/>
</dbReference>
<dbReference type="PANTHER" id="PTHR13140">
    <property type="entry name" value="MYOSIN"/>
    <property type="match status" value="1"/>
</dbReference>
<comment type="similarity">
    <text evidence="6">Belongs to the TRAFAC class myosin-kinesin ATPase superfamily. Myosin family.</text>
</comment>
<dbReference type="Gene3D" id="1.20.120.720">
    <property type="entry name" value="Myosin VI head, motor domain, U50 subdomain"/>
    <property type="match status" value="1"/>
</dbReference>
<dbReference type="PROSITE" id="PS50096">
    <property type="entry name" value="IQ"/>
    <property type="match status" value="1"/>
</dbReference>
<sequence length="1784" mass="197578">MMSMVGDFLKKRSVGVADMIQLPHLEEKDLLDNLKVRFNAEIVYTYIGDIVVSVNPFKHTGNDSKAVHDAYVAMGPGQAVTSLPPHIFCLVGQAYSKMREPNARSLSILISGESGAGKTEAMKLCVSHLGAISSAASAATAGKRSTKGDTVATKLMKTNPIMEPIGNAKTVRNNNSSRFGKHFDIQFDWQGQIMGARTSTYLLEKPRIVQHMPGERNYHIFYMLSKANSEVRSAGRILNDWQQYAILNQQGTIERVTSWDDEGEMAAMHAALSELGFSDVQRNHFYCMVAIVMHMGNVRFQTMDFTNPEGGGSTEGAAVSNEPQLELVCALLQVTREQLVAALTKTTLTVGLDEIEQQLSAAKATAALGSLCMLIYSLAFSWCVKKINESIAVPPEEAERCIGVLDIFGFENFNSKGQINSFPQLCINLTNERLHQIFIEHIFEVEQRFYANEDIEWSSIDYFDNKEIIELIAKKPGGVLSLVDDECQKRTATNDAALLENMHSKFDKPPTNKFYSKPKVPGSFVIRHFAGEVSYTIDSFIEKNKDELSPMIKALIEQHTRFDELKSLALAESRRTEVAVLDAQRVASESPDKKGKKGRVGGAGGGGAGGGKRTRKKTVSESFGESLNLLMDMLGQTDHHYIRCLKPNHALRAGDFDDELMLLQLGYSGTLEVTKVRKAGLYVRRPLERFFSHYKICAHDVGALRASTMREQCLKLLRQSGIDSETWRVGRTLVFMANEEVLALLDHIREMRLSEYAIRIQGYWKMRKTFKQFKLKQKYARRIQHLLRGVRTRRAYEGIREKTQVLQHAALVKIARMRARELKQHPDRFREVLRREGEGFLDEITSAKTGTTISLTMSVALSFYLEQKGLLLKGASPKEVSKVLHGLTPEQRKQLQFERERLAASPEELINQASHSQLSAMVLANMLWLRSGVQVRLAGRLAKKGDELGKLPQHTTHGWSALVWARLETINPNDDPIDPNEHGGESPTLRAAIADCRLIDKYIVKPRLAESADADGGQAADNRVSQADSKPAGLGGPRTGNFSLPLPSGTNLRRDSTSGDGGIIKEGFLLRRLHGGIWGRRYFVLTDDGQLRWYRTRDQVKGMMVGGESTAPAGQGQLTLRFFSPELCASGADGEDRRSKILSSAGTHHSDEPAEDHELQLMLLSCPKFEMRSGREVLRLAAPRAVADEWLQALTRQCMLNYPKSPVFSDKHISVRWMDGKVYKCSVGENTTSTDVVRLLCRNRMVTMADGATVPLLIMRWELTARREFGASPAVPPGAFELVIRKIYSNGSRGSTNVFEAELEMAQARSDLLDGRLTRALRPDELLDLACVLALREMHVRGSRRPGHSPLFNLVQNTLQSASRGGKTPPTIEFDLTAKELSTVLPPDLLMEQFGNQESSAGGGGWNRGGSTGGAVDGHFDQSIGGGGSVDVLGVVGGDGVSLRHEQRMLERLRQRYKILLKQPLDKWDGVLSDTAQIVRLIRQEALGVNFDAKGQVVVTQKSAERILRDRLADEPLSFGSLHTASVWAGYGQPVQPVLVALSHSGVYLHSLESRPRRLGSFLFEWQTVSESRENTIVGWSSVPHAYATEEESQRTSGDLHGPYGAASLVLQLLVSPTQMDLHTIMMRRAATTARTGGGDSSTTPPGGALLSERSSRAMKLHRRRGRLVLLTREGDEMMARLQQYADQFAQREKVTPGGARSYFTTPAAKWNERSSWASRMVAGGADSKVSGNATKRVGFSKQPSSIRPAGNATKLLSDRHKSISEFRAVRGKAGLVSWREEAE</sequence>
<dbReference type="InterPro" id="IPR001849">
    <property type="entry name" value="PH_domain"/>
</dbReference>
<feature type="domain" description="Myosin motor" evidence="9">
    <location>
        <begin position="14"/>
        <end position="750"/>
    </location>
</feature>
<keyword evidence="1 6" id="KW-0547">Nucleotide-binding</keyword>
<reference evidence="11" key="1">
    <citation type="journal article" date="2015" name="PLoS Genet.">
        <title>Genome Sequence and Transcriptome Analyses of Chrysochromulina tobin: Metabolic Tools for Enhanced Algal Fitness in the Prominent Order Prymnesiales (Haptophyceae).</title>
        <authorList>
            <person name="Hovde B.T."/>
            <person name="Deodato C.R."/>
            <person name="Hunsperger H.M."/>
            <person name="Ryken S.A."/>
            <person name="Yost W."/>
            <person name="Jha R.K."/>
            <person name="Patterson J."/>
            <person name="Monnat R.J. Jr."/>
            <person name="Barlow S.B."/>
            <person name="Starkenburg S.R."/>
            <person name="Cattolico R.A."/>
        </authorList>
    </citation>
    <scope>NUCLEOTIDE SEQUENCE</scope>
    <source>
        <strain evidence="11">CCMP291</strain>
    </source>
</reference>
<feature type="domain" description="PH" evidence="8">
    <location>
        <begin position="1062"/>
        <end position="1199"/>
    </location>
</feature>
<keyword evidence="5 6" id="KW-0009">Actin-binding</keyword>
<feature type="region of interest" description="Disordered" evidence="7">
    <location>
        <begin position="1396"/>
        <end position="1420"/>
    </location>
</feature>
<keyword evidence="2 6" id="KW-0067">ATP-binding</keyword>
<evidence type="ECO:0000313" key="11">
    <source>
        <dbReference type="Proteomes" id="UP000037460"/>
    </source>
</evidence>
<dbReference type="OrthoDB" id="6108017at2759"/>
<dbReference type="SMART" id="SM00242">
    <property type="entry name" value="MYSc"/>
    <property type="match status" value="1"/>
</dbReference>
<dbReference type="CDD" id="cd00124">
    <property type="entry name" value="MYSc"/>
    <property type="match status" value="1"/>
</dbReference>
<dbReference type="Proteomes" id="UP000037460">
    <property type="component" value="Unassembled WGS sequence"/>
</dbReference>
<dbReference type="GO" id="GO:0016459">
    <property type="term" value="C:myosin complex"/>
    <property type="evidence" value="ECO:0007669"/>
    <property type="project" value="UniProtKB-KW"/>
</dbReference>
<feature type="region of interest" description="Actin-binding" evidence="6">
    <location>
        <begin position="627"/>
        <end position="649"/>
    </location>
</feature>
<dbReference type="EMBL" id="JWZX01002844">
    <property type="protein sequence ID" value="KOO26482.1"/>
    <property type="molecule type" value="Genomic_DNA"/>
</dbReference>
<evidence type="ECO:0000259" key="9">
    <source>
        <dbReference type="PROSITE" id="PS51456"/>
    </source>
</evidence>
<dbReference type="GO" id="GO:0003774">
    <property type="term" value="F:cytoskeletal motor activity"/>
    <property type="evidence" value="ECO:0007669"/>
    <property type="project" value="UniProtKB-UniRule"/>
</dbReference>
<dbReference type="PROSITE" id="PS50003">
    <property type="entry name" value="PH_DOMAIN"/>
    <property type="match status" value="1"/>
</dbReference>
<evidence type="ECO:0000256" key="1">
    <source>
        <dbReference type="ARBA" id="ARBA00022741"/>
    </source>
</evidence>
<dbReference type="SUPFAM" id="SSF52540">
    <property type="entry name" value="P-loop containing nucleoside triphosphate hydrolases"/>
    <property type="match status" value="1"/>
</dbReference>
<evidence type="ECO:0000256" key="5">
    <source>
        <dbReference type="ARBA" id="ARBA00023203"/>
    </source>
</evidence>
<dbReference type="SMART" id="SM00233">
    <property type="entry name" value="PH"/>
    <property type="match status" value="1"/>
</dbReference>
<evidence type="ECO:0000313" key="10">
    <source>
        <dbReference type="EMBL" id="KOO26482.1"/>
    </source>
</evidence>
<evidence type="ECO:0000256" key="2">
    <source>
        <dbReference type="ARBA" id="ARBA00022840"/>
    </source>
</evidence>
<comment type="caution">
    <text evidence="10">The sequence shown here is derived from an EMBL/GenBank/DDBJ whole genome shotgun (WGS) entry which is preliminary data.</text>
</comment>
<dbReference type="PROSITE" id="PS51456">
    <property type="entry name" value="MYOSIN_MOTOR"/>
    <property type="match status" value="1"/>
</dbReference>
<evidence type="ECO:0000256" key="7">
    <source>
        <dbReference type="SAM" id="MobiDB-lite"/>
    </source>
</evidence>
<dbReference type="InterPro" id="IPR036961">
    <property type="entry name" value="Kinesin_motor_dom_sf"/>
</dbReference>
<name>A0A0M0JJJ9_9EUKA</name>
<evidence type="ECO:0000256" key="6">
    <source>
        <dbReference type="PROSITE-ProRule" id="PRU00782"/>
    </source>
</evidence>
<keyword evidence="11" id="KW-1185">Reference proteome</keyword>
<evidence type="ECO:0000256" key="4">
    <source>
        <dbReference type="ARBA" id="ARBA00023175"/>
    </source>
</evidence>
<dbReference type="InterPro" id="IPR001609">
    <property type="entry name" value="Myosin_head_motor_dom-like"/>
</dbReference>
<feature type="region of interest" description="Disordered" evidence="7">
    <location>
        <begin position="585"/>
        <end position="617"/>
    </location>
</feature>
<dbReference type="Gene3D" id="1.10.10.820">
    <property type="match status" value="1"/>
</dbReference>
<feature type="binding site" evidence="6">
    <location>
        <begin position="112"/>
        <end position="119"/>
    </location>
    <ligand>
        <name>ATP</name>
        <dbReference type="ChEBI" id="CHEBI:30616"/>
    </ligand>
</feature>
<dbReference type="PANTHER" id="PTHR13140:SF861">
    <property type="entry name" value="LEUCINE ZIPPER HOMEOBOX-ASSOCIATED DOMAIN-CONTAINING PROTEIN"/>
    <property type="match status" value="1"/>
</dbReference>
<dbReference type="Gene3D" id="3.40.850.10">
    <property type="entry name" value="Kinesin motor domain"/>
    <property type="match status" value="1"/>
</dbReference>
<dbReference type="GO" id="GO:0005524">
    <property type="term" value="F:ATP binding"/>
    <property type="evidence" value="ECO:0007669"/>
    <property type="project" value="UniProtKB-UniRule"/>
</dbReference>
<organism evidence="10 11">
    <name type="scientific">Chrysochromulina tobinii</name>
    <dbReference type="NCBI Taxonomy" id="1460289"/>
    <lineage>
        <taxon>Eukaryota</taxon>
        <taxon>Haptista</taxon>
        <taxon>Haptophyta</taxon>
        <taxon>Prymnesiophyceae</taxon>
        <taxon>Prymnesiales</taxon>
        <taxon>Chrysochromulinaceae</taxon>
        <taxon>Chrysochromulina</taxon>
    </lineage>
</organism>
<feature type="region of interest" description="Disordered" evidence="7">
    <location>
        <begin position="1013"/>
        <end position="1058"/>
    </location>
</feature>
<dbReference type="Gene3D" id="1.20.5.4820">
    <property type="match status" value="1"/>
</dbReference>
<evidence type="ECO:0000259" key="8">
    <source>
        <dbReference type="PROSITE" id="PS50003"/>
    </source>
</evidence>
<accession>A0A0M0JJJ9</accession>
<dbReference type="InterPro" id="IPR011993">
    <property type="entry name" value="PH-like_dom_sf"/>
</dbReference>
<dbReference type="InterPro" id="IPR027417">
    <property type="entry name" value="P-loop_NTPase"/>
</dbReference>
<dbReference type="PRINTS" id="PR00193">
    <property type="entry name" value="MYOSINHEAVY"/>
</dbReference>
<evidence type="ECO:0000256" key="3">
    <source>
        <dbReference type="ARBA" id="ARBA00023123"/>
    </source>
</evidence>
<proteinExistence type="inferred from homology"/>
<keyword evidence="3 6" id="KW-0518">Myosin</keyword>
<feature type="compositionally biased region" description="Gly residues" evidence="7">
    <location>
        <begin position="1401"/>
        <end position="1416"/>
    </location>
</feature>
<feature type="compositionally biased region" description="Gly residues" evidence="7">
    <location>
        <begin position="600"/>
        <end position="611"/>
    </location>
</feature>
<keyword evidence="4 6" id="KW-0505">Motor protein</keyword>
<dbReference type="GO" id="GO:0003779">
    <property type="term" value="F:actin binding"/>
    <property type="evidence" value="ECO:0007669"/>
    <property type="project" value="UniProtKB-KW"/>
</dbReference>
<dbReference type="Gene3D" id="2.30.29.30">
    <property type="entry name" value="Pleckstrin-homology domain (PH domain)/Phosphotyrosine-binding domain (PTB)"/>
    <property type="match status" value="1"/>
</dbReference>
<dbReference type="Gene3D" id="1.20.58.530">
    <property type="match status" value="1"/>
</dbReference>